<dbReference type="Proteomes" id="UP000186922">
    <property type="component" value="Unassembled WGS sequence"/>
</dbReference>
<feature type="region of interest" description="Disordered" evidence="1">
    <location>
        <begin position="1"/>
        <end position="43"/>
    </location>
</feature>
<comment type="caution">
    <text evidence="2">The sequence shown here is derived from an EMBL/GenBank/DDBJ whole genome shotgun (WGS) entry which is preliminary data.</text>
</comment>
<feature type="compositionally biased region" description="Low complexity" evidence="1">
    <location>
        <begin position="25"/>
        <end position="38"/>
    </location>
</feature>
<sequence>MEESSSGNEAENDSRDKSSYPMLVPYNPESESSLPNSPIKKPSSFQAIDRGFKRNLSAYLSGSQSTVLSITGKKQPSKDVITLDSSDEEDQGARRNLKAAFKETDDYQTISSEHKETPEAEKSFNLDPEDVDELRRSLGYSPCKYANTDCFSRGRNQTVGTFDAVQLLLDVHLEIDPVAKDPPFRPEDHCVFIMHEKSLTDPRDVLSDGSRAYSATHGPRSSYFTRTEGKLMSATKEEYNADEEGYWFTRQTWICNSSKDFRRVYIRAHDDSHANRSYQSVKKSLKSQDRGIALKTFEEDRDEIYTVKNPASIPTGTKKIRNLTQDAQPVDDIMRLQEKCKKEFDFPSLRFINEIHAVPSLFIFRATKRQFDDMVRFCTNADNSSVLGVDTMFNVGKFFVTAVTYRHLLLRSRSANIGDHPVMLGAIFIHQDKSRATYWQMAASLKKHCPELVDLKVYGTDSDPALYQPFKDLFPAANHLPFDIHMRDNREEALGEEPDVSMQVIQDIFGKKQGTDKTAGLVDCAGGDFETAAGALYEKWTAIMEEGADFVSYFKEKKEHLIQNCMSLSTRIACQLNLDVHTQNANECINSRQTGKEKVKLTPLVEAMQKLVQKQEEDIEETLIDRTPGMDLLDQYNHLKVRATDFFRVQSEKDRKKLLRKIHTQPVLKKEVDVVIVEDSLEGEIFELTQKTLPEASSPRASPVDSEASLLDGFANIQGGQHLQLEVKARALMENKKYITAAPGDDGIVGKICQQALAVTAVKKVSAAYAMWHNKRKSEAPLDKIASFQLAKGTGLKRHNRTWNYRKDVAGKALAYRTAAENTAKKRTKNSVAAVEPFTYELRFLSGCHGSVKKRFGCHTEFRLDGNAPSPPKDLVVVNQMIRSFKNNNQEQNGKVSPVYFHANAKCVEKHDKEFNLSDIVNRTEDKESFEPSHKKFFEAFHRKEGLSSKLATVKFFV</sequence>
<organism evidence="2 3">
    <name type="scientific">Ramazzottius varieornatus</name>
    <name type="common">Water bear</name>
    <name type="synonym">Tardigrade</name>
    <dbReference type="NCBI Taxonomy" id="947166"/>
    <lineage>
        <taxon>Eukaryota</taxon>
        <taxon>Metazoa</taxon>
        <taxon>Ecdysozoa</taxon>
        <taxon>Tardigrada</taxon>
        <taxon>Eutardigrada</taxon>
        <taxon>Parachela</taxon>
        <taxon>Hypsibioidea</taxon>
        <taxon>Ramazzottiidae</taxon>
        <taxon>Ramazzottius</taxon>
    </lineage>
</organism>
<name>A0A1D1VNB8_RAMVA</name>
<evidence type="ECO:0000313" key="3">
    <source>
        <dbReference type="Proteomes" id="UP000186922"/>
    </source>
</evidence>
<evidence type="ECO:0000313" key="2">
    <source>
        <dbReference type="EMBL" id="GAV00424.1"/>
    </source>
</evidence>
<dbReference type="OrthoDB" id="5791190at2759"/>
<protein>
    <recommendedName>
        <fullName evidence="4">MULE transposase domain-containing protein</fullName>
    </recommendedName>
</protein>
<evidence type="ECO:0000256" key="1">
    <source>
        <dbReference type="SAM" id="MobiDB-lite"/>
    </source>
</evidence>
<dbReference type="AlphaFoldDB" id="A0A1D1VNB8"/>
<gene>
    <name evidence="2" type="primary">RvY_11273-1</name>
    <name evidence="2" type="synonym">RvY_11273.1</name>
    <name evidence="2" type="ORF">RvY_11273</name>
</gene>
<dbReference type="EMBL" id="BDGG01000006">
    <property type="protein sequence ID" value="GAV00424.1"/>
    <property type="molecule type" value="Genomic_DNA"/>
</dbReference>
<keyword evidence="3" id="KW-1185">Reference proteome</keyword>
<proteinExistence type="predicted"/>
<accession>A0A1D1VNB8</accession>
<reference evidence="2 3" key="1">
    <citation type="journal article" date="2016" name="Nat. Commun.">
        <title>Extremotolerant tardigrade genome and improved radiotolerance of human cultured cells by tardigrade-unique protein.</title>
        <authorList>
            <person name="Hashimoto T."/>
            <person name="Horikawa D.D."/>
            <person name="Saito Y."/>
            <person name="Kuwahara H."/>
            <person name="Kozuka-Hata H."/>
            <person name="Shin-I T."/>
            <person name="Minakuchi Y."/>
            <person name="Ohishi K."/>
            <person name="Motoyama A."/>
            <person name="Aizu T."/>
            <person name="Enomoto A."/>
            <person name="Kondo K."/>
            <person name="Tanaka S."/>
            <person name="Hara Y."/>
            <person name="Koshikawa S."/>
            <person name="Sagara H."/>
            <person name="Miura T."/>
            <person name="Yokobori S."/>
            <person name="Miyagawa K."/>
            <person name="Suzuki Y."/>
            <person name="Kubo T."/>
            <person name="Oyama M."/>
            <person name="Kohara Y."/>
            <person name="Fujiyama A."/>
            <person name="Arakawa K."/>
            <person name="Katayama T."/>
            <person name="Toyoda A."/>
            <person name="Kunieda T."/>
        </authorList>
    </citation>
    <scope>NUCLEOTIDE SEQUENCE [LARGE SCALE GENOMIC DNA]</scope>
    <source>
        <strain evidence="2 3">YOKOZUNA-1</strain>
    </source>
</reference>
<evidence type="ECO:0008006" key="4">
    <source>
        <dbReference type="Google" id="ProtNLM"/>
    </source>
</evidence>